<evidence type="ECO:0000313" key="2">
    <source>
        <dbReference type="Proteomes" id="UP000805193"/>
    </source>
</evidence>
<proteinExistence type="predicted"/>
<dbReference type="Proteomes" id="UP000805193">
    <property type="component" value="Unassembled WGS sequence"/>
</dbReference>
<protein>
    <submittedName>
        <fullName evidence="1">Uncharacterized protein</fullName>
    </submittedName>
</protein>
<name>A0AC60PH41_IXOPE</name>
<sequence>MSAAEWSRTALSFGFAAVASTFRGARLSRGVATFSVADYGAVGFDLDHTLASYDIRALFAAVQRDVREFLVSKGRVLGEPVDWPPLKGLVVDADRGLLLKLDAAGRVERAVRGARPVPDAGRLYEGLAVPWAMDSPAPPPGWACFRDDFSVPAEPLYAQLVSQAASNQSDATLRPLWTEMLEAFSHVYGPTGFWVRTLVERPQELVHRCSESVLLWLRALRRDGKRTFLLTSAEAPVVRSMAGHCLGDDWMDLFDLVIVDARKPGFFSNKRPFLEHDGDETRQLTPDETLKPGRMYCQGSWSEVLRRRWLGSRRALYIGDSLLDDVLAARGCCDTVAIVREMACEENLSEECEKNWGSLFVSGRVPSLWTRTLCAAAKLAVPSVDVLAGLPLTGRLPAFDGSATPRGFFPCPPKALSLLDS</sequence>
<organism evidence="1 2">
    <name type="scientific">Ixodes persulcatus</name>
    <name type="common">Taiga tick</name>
    <dbReference type="NCBI Taxonomy" id="34615"/>
    <lineage>
        <taxon>Eukaryota</taxon>
        <taxon>Metazoa</taxon>
        <taxon>Ecdysozoa</taxon>
        <taxon>Arthropoda</taxon>
        <taxon>Chelicerata</taxon>
        <taxon>Arachnida</taxon>
        <taxon>Acari</taxon>
        <taxon>Parasitiformes</taxon>
        <taxon>Ixodida</taxon>
        <taxon>Ixodoidea</taxon>
        <taxon>Ixodidae</taxon>
        <taxon>Ixodinae</taxon>
        <taxon>Ixodes</taxon>
    </lineage>
</organism>
<gene>
    <name evidence="1" type="ORF">HPB47_003967</name>
</gene>
<dbReference type="EMBL" id="JABSTQ010010596">
    <property type="protein sequence ID" value="KAG0419648.1"/>
    <property type="molecule type" value="Genomic_DNA"/>
</dbReference>
<accession>A0AC60PH41</accession>
<comment type="caution">
    <text evidence="1">The sequence shown here is derived from an EMBL/GenBank/DDBJ whole genome shotgun (WGS) entry which is preliminary data.</text>
</comment>
<reference evidence="1 2" key="1">
    <citation type="journal article" date="2020" name="Cell">
        <title>Large-Scale Comparative Analyses of Tick Genomes Elucidate Their Genetic Diversity and Vector Capacities.</title>
        <authorList>
            <consortium name="Tick Genome and Microbiome Consortium (TIGMIC)"/>
            <person name="Jia N."/>
            <person name="Wang J."/>
            <person name="Shi W."/>
            <person name="Du L."/>
            <person name="Sun Y."/>
            <person name="Zhan W."/>
            <person name="Jiang J.F."/>
            <person name="Wang Q."/>
            <person name="Zhang B."/>
            <person name="Ji P."/>
            <person name="Bell-Sakyi L."/>
            <person name="Cui X.M."/>
            <person name="Yuan T.T."/>
            <person name="Jiang B.G."/>
            <person name="Yang W.F."/>
            <person name="Lam T.T."/>
            <person name="Chang Q.C."/>
            <person name="Ding S.J."/>
            <person name="Wang X.J."/>
            <person name="Zhu J.G."/>
            <person name="Ruan X.D."/>
            <person name="Zhao L."/>
            <person name="Wei J.T."/>
            <person name="Ye R.Z."/>
            <person name="Que T.C."/>
            <person name="Du C.H."/>
            <person name="Zhou Y.H."/>
            <person name="Cheng J.X."/>
            <person name="Dai P.F."/>
            <person name="Guo W.B."/>
            <person name="Han X.H."/>
            <person name="Huang E.J."/>
            <person name="Li L.F."/>
            <person name="Wei W."/>
            <person name="Gao Y.C."/>
            <person name="Liu J.Z."/>
            <person name="Shao H.Z."/>
            <person name="Wang X."/>
            <person name="Wang C.C."/>
            <person name="Yang T.C."/>
            <person name="Huo Q.B."/>
            <person name="Li W."/>
            <person name="Chen H.Y."/>
            <person name="Chen S.E."/>
            <person name="Zhou L.G."/>
            <person name="Ni X.B."/>
            <person name="Tian J.H."/>
            <person name="Sheng Y."/>
            <person name="Liu T."/>
            <person name="Pan Y.S."/>
            <person name="Xia L.Y."/>
            <person name="Li J."/>
            <person name="Zhao F."/>
            <person name="Cao W.C."/>
        </authorList>
    </citation>
    <scope>NUCLEOTIDE SEQUENCE [LARGE SCALE GENOMIC DNA]</scope>
    <source>
        <strain evidence="1">Iper-2018</strain>
    </source>
</reference>
<evidence type="ECO:0000313" key="1">
    <source>
        <dbReference type="EMBL" id="KAG0419648.1"/>
    </source>
</evidence>
<keyword evidence="2" id="KW-1185">Reference proteome</keyword>